<protein>
    <submittedName>
        <fullName evidence="5">Serine/threonine-protein kinase/receptor</fullName>
    </submittedName>
</protein>
<evidence type="ECO:0000313" key="6">
    <source>
        <dbReference type="Proteomes" id="UP001259832"/>
    </source>
</evidence>
<dbReference type="SUPFAM" id="SSF56112">
    <property type="entry name" value="Protein kinase-like (PK-like)"/>
    <property type="match status" value="6"/>
</dbReference>
<dbReference type="Gene3D" id="1.10.510.10">
    <property type="entry name" value="Transferase(Phosphotransferase) domain 1"/>
    <property type="match status" value="6"/>
</dbReference>
<dbReference type="InterPro" id="IPR008271">
    <property type="entry name" value="Ser/Thr_kinase_AS"/>
</dbReference>
<feature type="compositionally biased region" description="Low complexity" evidence="1">
    <location>
        <begin position="679"/>
        <end position="689"/>
    </location>
</feature>
<feature type="transmembrane region" description="Helical" evidence="2">
    <location>
        <begin position="295"/>
        <end position="317"/>
    </location>
</feature>
<feature type="transmembrane region" description="Helical" evidence="2">
    <location>
        <begin position="3138"/>
        <end position="3160"/>
    </location>
</feature>
<feature type="transmembrane region" description="Helical" evidence="2">
    <location>
        <begin position="2642"/>
        <end position="2662"/>
    </location>
</feature>
<dbReference type="InterPro" id="IPR020635">
    <property type="entry name" value="Tyr_kinase_cat_dom"/>
</dbReference>
<keyword evidence="5" id="KW-0808">Transferase</keyword>
<evidence type="ECO:0000256" key="1">
    <source>
        <dbReference type="SAM" id="MobiDB-lite"/>
    </source>
</evidence>
<organism evidence="5 6">
    <name type="scientific">Phytophthora citrophthora</name>
    <dbReference type="NCBI Taxonomy" id="4793"/>
    <lineage>
        <taxon>Eukaryota</taxon>
        <taxon>Sar</taxon>
        <taxon>Stramenopiles</taxon>
        <taxon>Oomycota</taxon>
        <taxon>Peronosporomycetes</taxon>
        <taxon>Peronosporales</taxon>
        <taxon>Peronosporaceae</taxon>
        <taxon>Phytophthora</taxon>
    </lineage>
</organism>
<dbReference type="SMART" id="SM00220">
    <property type="entry name" value="S_TKc"/>
    <property type="match status" value="5"/>
</dbReference>
<evidence type="ECO:0000259" key="4">
    <source>
        <dbReference type="PROSITE" id="PS50011"/>
    </source>
</evidence>
<feature type="compositionally biased region" description="Low complexity" evidence="1">
    <location>
        <begin position="2187"/>
        <end position="2201"/>
    </location>
</feature>
<dbReference type="InterPro" id="IPR001245">
    <property type="entry name" value="Ser-Thr/Tyr_kinase_cat_dom"/>
</dbReference>
<feature type="domain" description="Protein kinase" evidence="4">
    <location>
        <begin position="3263"/>
        <end position="3532"/>
    </location>
</feature>
<feature type="transmembrane region" description="Helical" evidence="2">
    <location>
        <begin position="988"/>
        <end position="1008"/>
    </location>
</feature>
<dbReference type="Pfam" id="PF00069">
    <property type="entry name" value="Pkinase"/>
    <property type="match status" value="4"/>
</dbReference>
<evidence type="ECO:0000256" key="3">
    <source>
        <dbReference type="SAM" id="SignalP"/>
    </source>
</evidence>
<feature type="transmembrane region" description="Helical" evidence="2">
    <location>
        <begin position="2226"/>
        <end position="2248"/>
    </location>
</feature>
<feature type="region of interest" description="Disordered" evidence="1">
    <location>
        <begin position="663"/>
        <end position="694"/>
    </location>
</feature>
<keyword evidence="3" id="KW-0732">Signal</keyword>
<feature type="compositionally biased region" description="Low complexity" evidence="1">
    <location>
        <begin position="949"/>
        <end position="977"/>
    </location>
</feature>
<dbReference type="EMBL" id="JASMQC010000003">
    <property type="protein sequence ID" value="KAK1946286.1"/>
    <property type="molecule type" value="Genomic_DNA"/>
</dbReference>
<dbReference type="CDD" id="cd12087">
    <property type="entry name" value="TM_EGFR-like"/>
    <property type="match status" value="1"/>
</dbReference>
<reference evidence="5" key="1">
    <citation type="submission" date="2023-08" db="EMBL/GenBank/DDBJ databases">
        <title>Reference Genome Resource for the Citrus Pathogen Phytophthora citrophthora.</title>
        <authorList>
            <person name="Moller H."/>
            <person name="Coetzee B."/>
            <person name="Rose L.J."/>
            <person name="Van Niekerk J.M."/>
        </authorList>
    </citation>
    <scope>NUCLEOTIDE SEQUENCE</scope>
    <source>
        <strain evidence="5">STE-U-9442</strain>
    </source>
</reference>
<keyword evidence="6" id="KW-1185">Reference proteome</keyword>
<dbReference type="SMART" id="SM00219">
    <property type="entry name" value="TyrKc"/>
    <property type="match status" value="5"/>
</dbReference>
<feature type="domain" description="Protein kinase" evidence="4">
    <location>
        <begin position="2331"/>
        <end position="2600"/>
    </location>
</feature>
<dbReference type="PANTHER" id="PTHR44329">
    <property type="entry name" value="SERINE/THREONINE-PROTEIN KINASE TNNI3K-RELATED"/>
    <property type="match status" value="1"/>
</dbReference>
<feature type="domain" description="Protein kinase" evidence="4">
    <location>
        <begin position="1166"/>
        <end position="1429"/>
    </location>
</feature>
<feature type="domain" description="Protein kinase" evidence="4">
    <location>
        <begin position="1865"/>
        <end position="2165"/>
    </location>
</feature>
<dbReference type="Proteomes" id="UP001259832">
    <property type="component" value="Unassembled WGS sequence"/>
</dbReference>
<dbReference type="InterPro" id="IPR000719">
    <property type="entry name" value="Prot_kinase_dom"/>
</dbReference>
<proteinExistence type="predicted"/>
<feature type="compositionally biased region" description="Polar residues" evidence="1">
    <location>
        <begin position="1763"/>
        <end position="1773"/>
    </location>
</feature>
<keyword evidence="2" id="KW-0812">Transmembrane</keyword>
<dbReference type="Pfam" id="PF07714">
    <property type="entry name" value="PK_Tyr_Ser-Thr"/>
    <property type="match status" value="2"/>
</dbReference>
<feature type="domain" description="Protein kinase" evidence="4">
    <location>
        <begin position="395"/>
        <end position="667"/>
    </location>
</feature>
<dbReference type="InterPro" id="IPR008266">
    <property type="entry name" value="Tyr_kinase_AS"/>
</dbReference>
<dbReference type="GO" id="GO:0004674">
    <property type="term" value="F:protein serine/threonine kinase activity"/>
    <property type="evidence" value="ECO:0007669"/>
    <property type="project" value="TreeGrafter"/>
</dbReference>
<sequence length="3544" mass="386460">MERPMWSTRNLQVLLAVVLPIAQAQTVTFRSLEETSSASSSLPSSDYVFNGSDSDIARQLYIRYKAGDTDNQVELTTVPSAVTDRLDSINVDFNSLPGLVQRAVLWDTGFAIAPGNIPVQVYPMNNRTMDNIAIPKWEVSGVQCTFTNCSQPNGVTAYYSHTCTGYQMLNTSHCVVDVFEDSGDTTYLGNMWANGGDPDVAPQIELRDHAWSEDIPAFGGVTKFSVYVVHTVLSAEEAAWGQCPDEYGAVSIPCARRDQFTEEFMAENTTIPTGSVWVTAWLKEEFSEGSGFDKLLLIPIILGVLAVVGAILGWFFWKRKSKMRAHKSPNPGYDLETDQYLALGTSEMVLGPTGLTAQGSTLSSQDYESAGSNKTLKILLDSKHLQGKRIPYDGLVLERAVSKGASGEVWICEYNGQKVAAKRLLQTKEQKAEKVQAFAAEIELSASLVHPHIVEFIGVAWNSLNNLTMVLEFFPMGNLQDYLQKNSDLLSWARDKIHMAIGVAQALEYLHAREPPLIHRDLKSNNILLTDKLSPKLIDFGVSRDTVDLTMTAGVGTPYWTAPEILEGKRYTEQADIYSFGVVLTELDTGAIPYSDTATENGGKPKPFQILQDVMAGKLRPTFSQDCPPRIKKAGLACLSLDPMDRPTAKELVRELQGCKGWNHPNSCGDGSEENVRVSSTPSPSTPSSGPGGSFNECDCSLTSPLVSASGSAVEGVTSDFAQRFYDRYQAGEEIDQMEIKSVPEAVQVRLENVSLEFQDLPGLMQRAVLWDSGFVVTQDDQAVQVWTIGGSTMTDIAVAASEFEATGCHSLSCTEANGEEVQMYSTCSQGPNQMLSASKCVVEEFESDSSLNSGTMWSTGGNSSSIPDIRVVTNSGTTECGCEYSVYSIQTATSNEPRTTGECPVGDWTRSLSIPCYGNTSVPDSIRAQMKPPNGSDWVTEWISEYGKSSTTSKSSGSASMTSESSGKGSTSATTESGKESGGGFSLWWLLLILLLILLSIIAAIVACKHCHRLSRFRSPPDNTTYIFVGGRMWAVQDESPSRGAGGSSSGSSSFNMGLLVPIIGVAVLLLLGCICCCWMRRQWQNSDEDVYSDTITITFGPSSETSDIVSSRTLQTTGEETFSSRRVPPREAYELDSDSGPKYVWRILQEDRNLSRKRIPYKEIKLRQRLAKSQTREVRLGVYQNLPVVVKRLLKSKRSHLFHIQEFIYQIQIRSTLTHPNIVTLVGVAWNSVSDAMLVMEHYQLGDLFTYMNTYGQYLSWERGKYRIAIGIARALVYLHSQPTPVAHRDLRASNVLLSETMKAKLTGFDSSCLDEHSHRCHVAGAPYWSAPEVLQGRPYTVQADIYAFGVLLTELDTRTSPFHDAMSPIGTKLKPIQILNEVMQGTLRPSFSPECPRRIRVIGVGCYQHDPSRRPKLESWEPTGSFSLDGSTSDLALQFYLRSQAGDDISQLNLDSIPDTVTSRLSEVGVKFDDLDGFAQRAVLWDSGFALTPENDVKQIWTLNGLSMAEIALTLDEYEATTCTTFDCMQPDGTYTYNNNGCSGTTMLTGVKCVVEEFEQTNLDLAMWSIGGDLTDIPEIYLAKHTWSVSGENYKVYAVHTVDPTTERKYGACPATEAYGFLNIPCYGSDDVLSQDLTKPTPSDWVTSWVESFATSSSAGGSGSSQSGSTSASGSNPETPDTTPPTGGGHTSTNTAVLGGAVGGGLVLLLIIVVVALIVAARKRKNSSESEDSGTPKGIDCDHVGLVSPAVKHSDEHRSTVSTHPRSTLGESLPRSGATATASDDSWSNGGTDRGTRSSTQPTPYAAARPIQPTSRQAAGPIYYESSERTFEAESAPPAYEEALRFNNRSCQAQELTAPSHVAQIRGLGPENALRVLAADPMLDHKRMQLDQVQIERQLPMTTLQTDSFVGWYNKKQVLLKKLVPDSIVNGPAVEDLAFEIQQRAHVGHQNLVQFIGVGWTSALELGFIVEFQPLGSLRAFLDRNKANFSAWTPQKTGIAGGIARALAYLHRQEPSFIHHDICAKNVLLTNQMEAKLASCGSTETNPSVGAKRKTYQAFWMAPEVLNGDAYSPATDIYAFGVLLAELDTCESPYFDARSETSEVLDLVRNGRLRPSFSVECPQFIRELGMATPETTPEPSSSTPGSLETEAPPTPQTPEPTIQTNDTLVDSFSASNDADITLNSSSGSIDGSSGHWSSDNSQIDGLAASQDGEVATGAVGDTWMVIAISLAAVSMILLCVGFAIFRRRRRQEEDESMIQRHFIISDSKHAVAGEDTINTRLDTSSTGPYTGGQHRDQGEGYTVSFLTAQGGMWEDDIITAMRIPMEKITRGKLLNKGGYGMVYRGSYRGEPVAIKTLLPEQRKTLRQINAFLAEIKLMGALEHPRVVRLLGVAWDSLADLCSVAEYMEGGDLRTLLNYFEYHECRPHGFDLDKARIALHVAHSLTYLHSLDPLVLHRDLKSKNILLTDNLDAKITDFGVSRESSDRTMTAGVGTSLWMAPEVMMGERYGSSADIFSFGVVLSELDSHVLPYAAAKETDSGRVIPDTALLQLVSLGLLRIEFSPHAPQALVDLAHACVDLDPQARPDAGEVLYRLQLIMKISSTSSVSGSTMTPPPSSTQDSREADVKDVASTRLSTTSIVGLVLGALGMLLILVLLVGWCLRRRRKQLMSSLNHVRLGATGDLPVFNTRGTERFETSSSSVSLDPFHTARSNPTKRLELWRDEVITAMRIPMEKLITTKLLSSGGYGKVYRGIYREETVAIKVLLPEKQKDLEQINAFLKEIKMIASIDHPFIIRFLGVAWDSLSDLSAITEFMEGGDLRALLDRFHQERKPRGFNLIKARIALQTAQALTYLHSLDPKVLHRDLKTKNILLTSELEAKLSDFGVARKYTFTSMTAAVGTSLWMAPEVMLGDRYDTSADIFSFGVVLSELDSHLYPYAEARTTNNGQRVPNAALLQLVAMGHVSVNFSNNAPAELIELGRACVSLNPRTRPSASEVHYRLQLLLQSYEMYTLAPTPTTRTPTPTTATPAPVVTTTAPVATTAAPIATSSTSTTTTADTSTTNAASEVTSTSAPALNSSSSSDSFPATSAPASASASANASTTVIINVDSNSGDNSASSGLTTVVSSSEGISTGTVIGIVAGAVVFVLLLAGIAFWIYRRKKQKMTPRSPSFDASYAIAPVTLPAANAVILESYEPSPAIAVNDLNNFDRTVDLDSTGGLDSTLRLESSTTSVPTTKKAKTGSELWEDEAIVAARIPMEKLIRKALISEGGHGAVYHGLYHGRCVAIKVLLPDKRKDMRQINIFLSEIKMMASVDHPRIVRFVGVAWDALSDLCAVSEFMPGGDLFSLLRRFDRVDHRAQGFDADKAKIAVHVAQALTYLHSLDPVILHRDLKSMNILLSEDLDAKLTDFGVSRKWTVETMTQGVGTRRWMAPEVMMGKHYDTSADIFSFGVVLSELDSHQPPYASAIATLTSDSGEKVTETALMEMVAMGRVRVEFSPNAPAALVNLGHACVDLNPRARPSAGEVHYQLQNILRRYQKYTL</sequence>
<feature type="compositionally biased region" description="Low complexity" evidence="1">
    <location>
        <begin position="2135"/>
        <end position="2154"/>
    </location>
</feature>
<feature type="transmembrane region" description="Helical" evidence="2">
    <location>
        <begin position="1060"/>
        <end position="1081"/>
    </location>
</feature>
<keyword evidence="2" id="KW-1133">Transmembrane helix</keyword>
<dbReference type="Gene3D" id="1.20.5.510">
    <property type="entry name" value="Single helix bin"/>
    <property type="match status" value="1"/>
</dbReference>
<dbReference type="GO" id="GO:0005524">
    <property type="term" value="F:ATP binding"/>
    <property type="evidence" value="ECO:0007669"/>
    <property type="project" value="InterPro"/>
</dbReference>
<evidence type="ECO:0000256" key="2">
    <source>
        <dbReference type="SAM" id="Phobius"/>
    </source>
</evidence>
<keyword evidence="5" id="KW-0418">Kinase</keyword>
<feature type="region of interest" description="Disordered" evidence="1">
    <location>
        <begin position="2607"/>
        <end position="2628"/>
    </location>
</feature>
<dbReference type="PANTHER" id="PTHR44329:SF214">
    <property type="entry name" value="PROTEIN KINASE DOMAIN-CONTAINING PROTEIN"/>
    <property type="match status" value="1"/>
</dbReference>
<name>A0AAD9GX93_9STRA</name>
<feature type="region of interest" description="Disordered" evidence="1">
    <location>
        <begin position="3017"/>
        <end position="3094"/>
    </location>
</feature>
<feature type="region of interest" description="Disordered" evidence="1">
    <location>
        <begin position="1726"/>
        <end position="1820"/>
    </location>
</feature>
<feature type="domain" description="Protein kinase" evidence="4">
    <location>
        <begin position="2738"/>
        <end position="3003"/>
    </location>
</feature>
<feature type="region of interest" description="Disordered" evidence="1">
    <location>
        <begin position="949"/>
        <end position="982"/>
    </location>
</feature>
<feature type="region of interest" description="Disordered" evidence="1">
    <location>
        <begin position="2133"/>
        <end position="2167"/>
    </location>
</feature>
<dbReference type="PROSITE" id="PS00108">
    <property type="entry name" value="PROTEIN_KINASE_ST"/>
    <property type="match status" value="4"/>
</dbReference>
<dbReference type="InterPro" id="IPR051681">
    <property type="entry name" value="Ser/Thr_Kinases-Pseudokinases"/>
</dbReference>
<feature type="region of interest" description="Disordered" evidence="1">
    <location>
        <begin position="1659"/>
        <end position="1695"/>
    </location>
</feature>
<comment type="caution">
    <text evidence="5">The sequence shown here is derived from an EMBL/GenBank/DDBJ whole genome shotgun (WGS) entry which is preliminary data.</text>
</comment>
<dbReference type="InterPro" id="IPR011009">
    <property type="entry name" value="Kinase-like_dom_sf"/>
</dbReference>
<accession>A0AAD9GX93</accession>
<evidence type="ECO:0000313" key="5">
    <source>
        <dbReference type="EMBL" id="KAK1946286.1"/>
    </source>
</evidence>
<feature type="signal peptide" evidence="3">
    <location>
        <begin position="1"/>
        <end position="24"/>
    </location>
</feature>
<feature type="compositionally biased region" description="Polar residues" evidence="1">
    <location>
        <begin position="1781"/>
        <end position="1806"/>
    </location>
</feature>
<gene>
    <name evidence="5" type="ORF">P3T76_001839</name>
</gene>
<dbReference type="Gene3D" id="3.30.200.20">
    <property type="entry name" value="Phosphorylase Kinase, domain 1"/>
    <property type="match status" value="4"/>
</dbReference>
<dbReference type="GO" id="GO:0004713">
    <property type="term" value="F:protein tyrosine kinase activity"/>
    <property type="evidence" value="ECO:0007669"/>
    <property type="project" value="InterPro"/>
</dbReference>
<feature type="chain" id="PRO_5041991908" evidence="3">
    <location>
        <begin position="25"/>
        <end position="3544"/>
    </location>
</feature>
<keyword evidence="2" id="KW-0472">Membrane</keyword>
<dbReference type="CDD" id="cd13999">
    <property type="entry name" value="STKc_MAP3K-like"/>
    <property type="match status" value="1"/>
</dbReference>
<dbReference type="PROSITE" id="PS00109">
    <property type="entry name" value="PROTEIN_KINASE_TYR"/>
    <property type="match status" value="1"/>
</dbReference>
<feature type="transmembrane region" description="Helical" evidence="2">
    <location>
        <begin position="1699"/>
        <end position="1724"/>
    </location>
</feature>
<feature type="region of interest" description="Disordered" evidence="1">
    <location>
        <begin position="2186"/>
        <end position="2207"/>
    </location>
</feature>
<dbReference type="PROSITE" id="PS50011">
    <property type="entry name" value="PROTEIN_KINASE_DOM"/>
    <property type="match status" value="6"/>
</dbReference>